<keyword evidence="3 7" id="KW-0812">Transmembrane</keyword>
<evidence type="ECO:0000256" key="7">
    <source>
        <dbReference type="SAM" id="Phobius"/>
    </source>
</evidence>
<protein>
    <submittedName>
        <fullName evidence="9">Phosphatase PAP2 family protein</fullName>
    </submittedName>
</protein>
<feature type="transmembrane region" description="Helical" evidence="7">
    <location>
        <begin position="110"/>
        <end position="129"/>
    </location>
</feature>
<dbReference type="SMART" id="SM00014">
    <property type="entry name" value="acidPPc"/>
    <property type="match status" value="1"/>
</dbReference>
<dbReference type="PANTHER" id="PTHR14969:SF62">
    <property type="entry name" value="DECAPRENYLPHOSPHORYL-5-PHOSPHORIBOSE PHOSPHATASE RV3807C-RELATED"/>
    <property type="match status" value="1"/>
</dbReference>
<evidence type="ECO:0000313" key="9">
    <source>
        <dbReference type="EMBL" id="MBD2295518.1"/>
    </source>
</evidence>
<comment type="caution">
    <text evidence="9">The sequence shown here is derived from an EMBL/GenBank/DDBJ whole genome shotgun (WGS) entry which is preliminary data.</text>
</comment>
<dbReference type="PANTHER" id="PTHR14969">
    <property type="entry name" value="SPHINGOSINE-1-PHOSPHATE PHOSPHOHYDROLASE"/>
    <property type="match status" value="1"/>
</dbReference>
<dbReference type="SUPFAM" id="SSF48317">
    <property type="entry name" value="Acid phosphatase/Vanadium-dependent haloperoxidase"/>
    <property type="match status" value="1"/>
</dbReference>
<dbReference type="GO" id="GO:0005886">
    <property type="term" value="C:plasma membrane"/>
    <property type="evidence" value="ECO:0007669"/>
    <property type="project" value="UniProtKB-SubCell"/>
</dbReference>
<evidence type="ECO:0000313" key="10">
    <source>
        <dbReference type="Proteomes" id="UP000662185"/>
    </source>
</evidence>
<dbReference type="InterPro" id="IPR036938">
    <property type="entry name" value="PAP2/HPO_sf"/>
</dbReference>
<evidence type="ECO:0000256" key="4">
    <source>
        <dbReference type="ARBA" id="ARBA00022801"/>
    </source>
</evidence>
<evidence type="ECO:0000256" key="5">
    <source>
        <dbReference type="ARBA" id="ARBA00022989"/>
    </source>
</evidence>
<organism evidence="9 10">
    <name type="scientific">Anabaena sphaerica FACHB-251</name>
    <dbReference type="NCBI Taxonomy" id="2692883"/>
    <lineage>
        <taxon>Bacteria</taxon>
        <taxon>Bacillati</taxon>
        <taxon>Cyanobacteriota</taxon>
        <taxon>Cyanophyceae</taxon>
        <taxon>Nostocales</taxon>
        <taxon>Nostocaceae</taxon>
        <taxon>Anabaena</taxon>
    </lineage>
</organism>
<dbReference type="CDD" id="cd03392">
    <property type="entry name" value="PAP2_like_2"/>
    <property type="match status" value="1"/>
</dbReference>
<feature type="transmembrane region" description="Helical" evidence="7">
    <location>
        <begin position="149"/>
        <end position="170"/>
    </location>
</feature>
<dbReference type="Proteomes" id="UP000662185">
    <property type="component" value="Unassembled WGS sequence"/>
</dbReference>
<dbReference type="RefSeq" id="WP_190562973.1">
    <property type="nucleotide sequence ID" value="NZ_JACJQU010000013.1"/>
</dbReference>
<dbReference type="Pfam" id="PF01569">
    <property type="entry name" value="PAP2"/>
    <property type="match status" value="1"/>
</dbReference>
<dbReference type="Gene3D" id="1.20.144.10">
    <property type="entry name" value="Phosphatidic acid phosphatase type 2/haloperoxidase"/>
    <property type="match status" value="1"/>
</dbReference>
<dbReference type="InterPro" id="IPR000326">
    <property type="entry name" value="PAP2/HPO"/>
</dbReference>
<feature type="transmembrane region" description="Helical" evidence="7">
    <location>
        <begin position="85"/>
        <end position="103"/>
    </location>
</feature>
<dbReference type="GO" id="GO:0016787">
    <property type="term" value="F:hydrolase activity"/>
    <property type="evidence" value="ECO:0007669"/>
    <property type="project" value="UniProtKB-KW"/>
</dbReference>
<gene>
    <name evidence="9" type="ORF">H6G06_19090</name>
</gene>
<proteinExistence type="predicted"/>
<feature type="domain" description="Phosphatidic acid phosphatase type 2/haloperoxidase" evidence="8">
    <location>
        <begin position="110"/>
        <end position="220"/>
    </location>
</feature>
<evidence type="ECO:0000256" key="3">
    <source>
        <dbReference type="ARBA" id="ARBA00022692"/>
    </source>
</evidence>
<evidence type="ECO:0000259" key="8">
    <source>
        <dbReference type="SMART" id="SM00014"/>
    </source>
</evidence>
<keyword evidence="6 7" id="KW-0472">Membrane</keyword>
<name>A0A926WJ86_9NOST</name>
<feature type="transmembrane region" description="Helical" evidence="7">
    <location>
        <begin position="21"/>
        <end position="40"/>
    </location>
</feature>
<dbReference type="EMBL" id="JACJQU010000013">
    <property type="protein sequence ID" value="MBD2295518.1"/>
    <property type="molecule type" value="Genomic_DNA"/>
</dbReference>
<evidence type="ECO:0000256" key="1">
    <source>
        <dbReference type="ARBA" id="ARBA00004651"/>
    </source>
</evidence>
<keyword evidence="4" id="KW-0378">Hydrolase</keyword>
<accession>A0A926WJ86</accession>
<comment type="subcellular location">
    <subcellularLocation>
        <location evidence="1">Cell membrane</location>
        <topology evidence="1">Multi-pass membrane protein</topology>
    </subcellularLocation>
</comment>
<keyword evidence="10" id="KW-1185">Reference proteome</keyword>
<feature type="transmembrane region" description="Helical" evidence="7">
    <location>
        <begin position="177"/>
        <end position="199"/>
    </location>
</feature>
<keyword evidence="2" id="KW-1003">Cell membrane</keyword>
<evidence type="ECO:0000256" key="6">
    <source>
        <dbReference type="ARBA" id="ARBA00023136"/>
    </source>
</evidence>
<dbReference type="AlphaFoldDB" id="A0A926WJ86"/>
<keyword evidence="5 7" id="KW-1133">Transmembrane helix</keyword>
<evidence type="ECO:0000256" key="2">
    <source>
        <dbReference type="ARBA" id="ARBA00022475"/>
    </source>
</evidence>
<reference evidence="10" key="1">
    <citation type="journal article" date="2020" name="ISME J.">
        <title>Comparative genomics reveals insights into cyanobacterial evolution and habitat adaptation.</title>
        <authorList>
            <person name="Chen M.Y."/>
            <person name="Teng W.K."/>
            <person name="Zhao L."/>
            <person name="Hu C.X."/>
            <person name="Zhou Y.K."/>
            <person name="Han B.P."/>
            <person name="Song L.R."/>
            <person name="Shu W.S."/>
        </authorList>
    </citation>
    <scope>NUCLEOTIDE SEQUENCE [LARGE SCALE GENOMIC DNA]</scope>
    <source>
        <strain evidence="10">FACHB-251</strain>
    </source>
</reference>
<feature type="transmembrane region" description="Helical" evidence="7">
    <location>
        <begin position="205"/>
        <end position="223"/>
    </location>
</feature>
<sequence length="255" mass="29070">MNKGKIFEDRRKSPIIFLKNLLVSHWRSLLLMLMGVYLPLQVVEILAVKIWQNEGSFPWDVPILMAIHSTANPRLDMIAVVLTKWGSFWTALPVLSAIALILLRKRRWRTLAYLLTTAVGNLIINRTAKEFMHRVRPQLWVSKAPEFDYAFPSGHAMTSMTLVAILLILTWHRPWRWLVLTVGSLYLLSIAWTRLYLGVHFPSDILAGWMVALAWAIGVSLIIKPNLHKVTAVNSSIQTETTLLPEEKQNSGVSQ</sequence>